<feature type="compositionally biased region" description="Acidic residues" evidence="1">
    <location>
        <begin position="134"/>
        <end position="155"/>
    </location>
</feature>
<feature type="compositionally biased region" description="Basic residues" evidence="1">
    <location>
        <begin position="197"/>
        <end position="207"/>
    </location>
</feature>
<evidence type="ECO:0000313" key="3">
    <source>
        <dbReference type="EMBL" id="CDW98681.1"/>
    </source>
</evidence>
<evidence type="ECO:0000313" key="4">
    <source>
        <dbReference type="Proteomes" id="UP000242770"/>
    </source>
</evidence>
<feature type="compositionally biased region" description="Low complexity" evidence="1">
    <location>
        <begin position="44"/>
        <end position="54"/>
    </location>
</feature>
<feature type="region of interest" description="Disordered" evidence="1">
    <location>
        <begin position="1"/>
        <end position="387"/>
    </location>
</feature>
<reference evidence="3" key="2">
    <citation type="submission" date="2014-06" db="EMBL/GenBank/DDBJ databases">
        <authorList>
            <person name="Berkman J.Paul."/>
        </authorList>
    </citation>
    <scope>NUCLEOTIDE SEQUENCE [LARGE SCALE GENOMIC DNA]</scope>
</reference>
<feature type="compositionally biased region" description="Basic and acidic residues" evidence="1">
    <location>
        <begin position="99"/>
        <end position="123"/>
    </location>
</feature>
<dbReference type="Proteomes" id="UP000242770">
    <property type="component" value="Unassembled WGS sequence"/>
</dbReference>
<gene>
    <name evidence="3" type="primary">SSCI60320.1</name>
    <name evidence="2" type="ORF">SPSC_02909</name>
</gene>
<sequence>MVAARRQRQAQKLQEQQISKALTESKPANNKVSFDDSDGDDDTGTAQASASTSTPISTVQNVQALDDESEDDDAPIEVVSNKASRKQATQDSARVKAQGKAEKAKRQAAEKKRLEKQRQKEAAQETLVSNQVSEEVEDQIQTDQEEGSDSEEEDAGPSNRLDPSLFAEVFAQPVSAPRSILKKRSAKEEADEVARLQKQRKLKRKQQRAGGVVKGRDGLPMKLAKDGTVLRALNTAPSNHKTNFDDQEEEPDEPLDEIVRPTPLDRSASLPSAKTRAFKKRTLVRKGLAKAKVSSKGSGAKTKKDEDDPLGLNDPAFLPGGEFYHLINKGDKPKGAKQGRQQEPASARQAFRGGGIRKDAVSVLRSRSRSGPSFGFARSQQDSDDDD</sequence>
<feature type="compositionally biased region" description="Polar residues" evidence="1">
    <location>
        <begin position="18"/>
        <end position="32"/>
    </location>
</feature>
<accession>A0A0F7S8T3</accession>
<dbReference type="AlphaFoldDB" id="A0A0F7S8T3"/>
<dbReference type="EMBL" id="CCFA01003606">
    <property type="protein sequence ID" value="CDW98681.1"/>
    <property type="molecule type" value="Genomic_DNA"/>
</dbReference>
<feature type="compositionally biased region" description="Basic and acidic residues" evidence="1">
    <location>
        <begin position="186"/>
        <end position="195"/>
    </location>
</feature>
<name>A0A0F7S8T3_9BASI</name>
<feature type="compositionally biased region" description="Low complexity" evidence="1">
    <location>
        <begin position="290"/>
        <end position="300"/>
    </location>
</feature>
<evidence type="ECO:0000256" key="1">
    <source>
        <dbReference type="SAM" id="MobiDB-lite"/>
    </source>
</evidence>
<proteinExistence type="predicted"/>
<evidence type="ECO:0000313" key="2">
    <source>
        <dbReference type="EMBL" id="CDS82089.1"/>
    </source>
</evidence>
<dbReference type="OrthoDB" id="2554945at2759"/>
<protein>
    <submittedName>
        <fullName evidence="3">Uncharacterized protein</fullName>
    </submittedName>
</protein>
<reference evidence="2" key="1">
    <citation type="submission" date="2014-06" db="EMBL/GenBank/DDBJ databases">
        <authorList>
            <person name="Ju J."/>
            <person name="Zhang J."/>
        </authorList>
    </citation>
    <scope>NUCLEOTIDE SEQUENCE</scope>
    <source>
        <strain evidence="2">SscI8</strain>
    </source>
</reference>
<organism evidence="3 4">
    <name type="scientific">Sporisorium scitamineum</name>
    <dbReference type="NCBI Taxonomy" id="49012"/>
    <lineage>
        <taxon>Eukaryota</taxon>
        <taxon>Fungi</taxon>
        <taxon>Dikarya</taxon>
        <taxon>Basidiomycota</taxon>
        <taxon>Ustilaginomycotina</taxon>
        <taxon>Ustilaginomycetes</taxon>
        <taxon>Ustilaginales</taxon>
        <taxon>Ustilaginaceae</taxon>
        <taxon>Sporisorium</taxon>
    </lineage>
</organism>
<feature type="compositionally biased region" description="Basic and acidic residues" evidence="1">
    <location>
        <begin position="214"/>
        <end position="225"/>
    </location>
</feature>
<feature type="compositionally biased region" description="Acidic residues" evidence="1">
    <location>
        <begin position="245"/>
        <end position="256"/>
    </location>
</feature>
<feature type="compositionally biased region" description="Low complexity" evidence="1">
    <location>
        <begin position="369"/>
        <end position="379"/>
    </location>
</feature>
<feature type="compositionally biased region" description="Acidic residues" evidence="1">
    <location>
        <begin position="65"/>
        <end position="75"/>
    </location>
</feature>
<dbReference type="EMBL" id="LK056665">
    <property type="protein sequence ID" value="CDS82089.1"/>
    <property type="molecule type" value="Genomic_DNA"/>
</dbReference>
<feature type="compositionally biased region" description="Basic residues" evidence="1">
    <location>
        <begin position="276"/>
        <end position="289"/>
    </location>
</feature>
<keyword evidence="4" id="KW-1185">Reference proteome</keyword>
<reference evidence="4" key="3">
    <citation type="submission" date="2014-06" db="EMBL/GenBank/DDBJ databases">
        <authorList>
            <person name="Berkman P.J."/>
        </authorList>
    </citation>
    <scope>NUCLEOTIDE SEQUENCE [LARGE SCALE GENOMIC DNA]</scope>
</reference>